<gene>
    <name evidence="1" type="ORF">L1987_54771</name>
</gene>
<sequence length="229" mass="25015">MFIFGIFPFSWSALAFPRQLSFPSVADKFAVCLPSSSAADGVAFLGDGPFYFTPSNLDLRTILSYTPMIRKSLKYYIKINRISIKGTRFHLPYLKSEFVYMTLRSDIYKALVSGFSKATKNIPRASAVKPFSLCLKASTIGSGRTGFQVPNIDLETESGKVWTISEDNSMKRTGNGAACLAFIDGGLGVKDAIAIGTFQMENNFLFFDLANQKLGFSSSLLPLAAALTS</sequence>
<protein>
    <submittedName>
        <fullName evidence="1">Uncharacterized protein</fullName>
    </submittedName>
</protein>
<dbReference type="EMBL" id="CM042035">
    <property type="protein sequence ID" value="KAI3754979.1"/>
    <property type="molecule type" value="Genomic_DNA"/>
</dbReference>
<accession>A0ACB9E7N8</accession>
<evidence type="ECO:0000313" key="2">
    <source>
        <dbReference type="Proteomes" id="UP001056120"/>
    </source>
</evidence>
<keyword evidence="2" id="KW-1185">Reference proteome</keyword>
<comment type="caution">
    <text evidence="1">The sequence shown here is derived from an EMBL/GenBank/DDBJ whole genome shotgun (WGS) entry which is preliminary data.</text>
</comment>
<reference evidence="1 2" key="2">
    <citation type="journal article" date="2022" name="Mol. Ecol. Resour.">
        <title>The genomes of chicory, endive, great burdock and yacon provide insights into Asteraceae paleo-polyploidization history and plant inulin production.</title>
        <authorList>
            <person name="Fan W."/>
            <person name="Wang S."/>
            <person name="Wang H."/>
            <person name="Wang A."/>
            <person name="Jiang F."/>
            <person name="Liu H."/>
            <person name="Zhao H."/>
            <person name="Xu D."/>
            <person name="Zhang Y."/>
        </authorList>
    </citation>
    <scope>NUCLEOTIDE SEQUENCE [LARGE SCALE GENOMIC DNA]</scope>
    <source>
        <strain evidence="2">cv. Yunnan</strain>
        <tissue evidence="1">Leaves</tissue>
    </source>
</reference>
<dbReference type="Proteomes" id="UP001056120">
    <property type="component" value="Linkage Group LG18"/>
</dbReference>
<name>A0ACB9E7N8_9ASTR</name>
<evidence type="ECO:0000313" key="1">
    <source>
        <dbReference type="EMBL" id="KAI3754979.1"/>
    </source>
</evidence>
<proteinExistence type="predicted"/>
<organism evidence="1 2">
    <name type="scientific">Smallanthus sonchifolius</name>
    <dbReference type="NCBI Taxonomy" id="185202"/>
    <lineage>
        <taxon>Eukaryota</taxon>
        <taxon>Viridiplantae</taxon>
        <taxon>Streptophyta</taxon>
        <taxon>Embryophyta</taxon>
        <taxon>Tracheophyta</taxon>
        <taxon>Spermatophyta</taxon>
        <taxon>Magnoliopsida</taxon>
        <taxon>eudicotyledons</taxon>
        <taxon>Gunneridae</taxon>
        <taxon>Pentapetalae</taxon>
        <taxon>asterids</taxon>
        <taxon>campanulids</taxon>
        <taxon>Asterales</taxon>
        <taxon>Asteraceae</taxon>
        <taxon>Asteroideae</taxon>
        <taxon>Heliantheae alliance</taxon>
        <taxon>Millerieae</taxon>
        <taxon>Smallanthus</taxon>
    </lineage>
</organism>
<reference evidence="2" key="1">
    <citation type="journal article" date="2022" name="Mol. Ecol. Resour.">
        <title>The genomes of chicory, endive, great burdock and yacon provide insights into Asteraceae palaeo-polyploidization history and plant inulin production.</title>
        <authorList>
            <person name="Fan W."/>
            <person name="Wang S."/>
            <person name="Wang H."/>
            <person name="Wang A."/>
            <person name="Jiang F."/>
            <person name="Liu H."/>
            <person name="Zhao H."/>
            <person name="Xu D."/>
            <person name="Zhang Y."/>
        </authorList>
    </citation>
    <scope>NUCLEOTIDE SEQUENCE [LARGE SCALE GENOMIC DNA]</scope>
    <source>
        <strain evidence="2">cv. Yunnan</strain>
    </source>
</reference>